<dbReference type="InterPro" id="IPR009000">
    <property type="entry name" value="Transl_B-barrel_sf"/>
</dbReference>
<feature type="domain" description="Tr-type G" evidence="7">
    <location>
        <begin position="11"/>
        <end position="286"/>
    </location>
</feature>
<dbReference type="EMBL" id="CASHTH010002752">
    <property type="protein sequence ID" value="CAI8034766.1"/>
    <property type="molecule type" value="Genomic_DNA"/>
</dbReference>
<dbReference type="NCBIfam" id="TIGR00484">
    <property type="entry name" value="EF-G"/>
    <property type="match status" value="1"/>
</dbReference>
<keyword evidence="5 6" id="KW-0342">GTP-binding</keyword>
<sequence length="681" mass="74305">MTTQRAPASLRRRRNIGIISHIDAGKTTVTERILYYTGLTHKLGEVHDGQAVMDWMQQERERGITISAAATTCDWQRHQITIIDTPGHVDFTIEVERSLRVLDGAVAIFAAVEGVQPQSESVWHQANRYRVPRLAFINKMDRLGADHERVLQDIRDTLGASPLLLQLPLGTEEHFQGIIDLIDMQCVSWRADDAGMTPETGAIPPEFEEAAQAQRAALLETVAEHDDDLLERYLAGEPLDAEAIRSAVRKSTLSGALVPVLLGSGLHNKGIQPLLDAIVWYLPSPVDVPSITGVEPTEETAAERHNDPSEPLAALAFKVALDQGRRLTYLRLYAGCLEAGTQIYNPRTGANERVARLLRMHANKRQRLDRAQAGDIVAATGLKDATTGDTLCDPAHPIRFEAIAYPEPVINLAVEPMTNAEQDKLQSALEKLAAEDPTLQVQFDEERGHTILSGMGELHLEVLIRRLADEFKLAVNVGKPQVVYRETIQGEAECSETFDREIAGKRQVAEVTLAVAPAASGAGLEFAGTPPEDAEAPADMIDAVRQGVLDAASSGVMQGYPVVDVRVEPRRLLCRDDSTPLAFQVAAGQAFHRALEAAQPVLLEPVMSLEILVPEAFVGSVISGLQSRRGVVEGIESQGLQHVLRARVPLAETFGYMTDLRSASQGRGTFSMQFAHYAPAP</sequence>
<evidence type="ECO:0000256" key="2">
    <source>
        <dbReference type="ARBA" id="ARBA00022741"/>
    </source>
</evidence>
<dbReference type="GO" id="GO:0003746">
    <property type="term" value="F:translation elongation factor activity"/>
    <property type="evidence" value="ECO:0007669"/>
    <property type="project" value="UniProtKB-UniRule"/>
</dbReference>
<comment type="similarity">
    <text evidence="6">Belongs to the GTP-binding elongation factor family. EF-G/EF-2 subfamily.</text>
</comment>
<accession>A0AA35WZV2</accession>
<evidence type="ECO:0000313" key="8">
    <source>
        <dbReference type="EMBL" id="CAI8034766.1"/>
    </source>
</evidence>
<dbReference type="Pfam" id="PF14492">
    <property type="entry name" value="EFG_III"/>
    <property type="match status" value="1"/>
</dbReference>
<dbReference type="Gene3D" id="3.40.50.300">
    <property type="entry name" value="P-loop containing nucleotide triphosphate hydrolases"/>
    <property type="match status" value="1"/>
</dbReference>
<name>A0AA35WZV2_GEOBA</name>
<evidence type="ECO:0000256" key="6">
    <source>
        <dbReference type="HAMAP-Rule" id="MF_03061"/>
    </source>
</evidence>
<dbReference type="SMART" id="SM00889">
    <property type="entry name" value="EFG_IV"/>
    <property type="match status" value="1"/>
</dbReference>
<comment type="function">
    <text evidence="6">Mitochondrial GTPase that catalyzes the GTP-dependent ribosomal translocation step during translation elongation. During this step, the ribosome changes from the pre-translocational (PRE) to the post-translocational (POST) state as the newly formed A-site-bound peptidyl-tRNA and P-site-bound deacylated tRNA move to the P and E sites, respectively. Catalyzes the coordinated movement of the two tRNA molecules, the mRNA and conformational changes in the ribosome.</text>
</comment>
<reference evidence="8" key="1">
    <citation type="submission" date="2023-03" db="EMBL/GenBank/DDBJ databases">
        <authorList>
            <person name="Steffen K."/>
            <person name="Cardenas P."/>
        </authorList>
    </citation>
    <scope>NUCLEOTIDE SEQUENCE</scope>
</reference>
<feature type="binding site" evidence="6">
    <location>
        <begin position="138"/>
        <end position="141"/>
    </location>
    <ligand>
        <name>GTP</name>
        <dbReference type="ChEBI" id="CHEBI:37565"/>
    </ligand>
</feature>
<proteinExistence type="inferred from homology"/>
<dbReference type="InterPro" id="IPR014721">
    <property type="entry name" value="Ribsml_uS5_D2-typ_fold_subgr"/>
</dbReference>
<gene>
    <name evidence="8" type="ORF">GBAR_LOCUS19541</name>
</gene>
<dbReference type="CDD" id="cd16262">
    <property type="entry name" value="EFG_III"/>
    <property type="match status" value="1"/>
</dbReference>
<dbReference type="InterPro" id="IPR005517">
    <property type="entry name" value="Transl_elong_EFG/EF2_IV"/>
</dbReference>
<dbReference type="NCBIfam" id="TIGR00231">
    <property type="entry name" value="small_GTP"/>
    <property type="match status" value="1"/>
</dbReference>
<dbReference type="Pfam" id="PF03144">
    <property type="entry name" value="GTP_EFTU_D2"/>
    <property type="match status" value="1"/>
</dbReference>
<dbReference type="Gene3D" id="3.30.230.10">
    <property type="match status" value="1"/>
</dbReference>
<dbReference type="InterPro" id="IPR035649">
    <property type="entry name" value="EFG_V"/>
</dbReference>
<dbReference type="FunFam" id="3.40.50.300:FF:000029">
    <property type="entry name" value="Elongation factor G"/>
    <property type="match status" value="1"/>
</dbReference>
<dbReference type="GO" id="GO:0003924">
    <property type="term" value="F:GTPase activity"/>
    <property type="evidence" value="ECO:0007669"/>
    <property type="project" value="UniProtKB-UniRule"/>
</dbReference>
<dbReference type="CDD" id="cd01886">
    <property type="entry name" value="EF-G"/>
    <property type="match status" value="1"/>
</dbReference>
<dbReference type="PRINTS" id="PR00315">
    <property type="entry name" value="ELONGATNFCT"/>
</dbReference>
<feature type="binding site" evidence="6">
    <location>
        <begin position="84"/>
        <end position="88"/>
    </location>
    <ligand>
        <name>GTP</name>
        <dbReference type="ChEBI" id="CHEBI:37565"/>
    </ligand>
</feature>
<keyword evidence="6" id="KW-0496">Mitochondrion</keyword>
<dbReference type="PROSITE" id="PS00301">
    <property type="entry name" value="G_TR_1"/>
    <property type="match status" value="1"/>
</dbReference>
<comment type="similarity">
    <text evidence="1">Belongs to the TRAFAC class translation factor GTPase superfamily. Classic translation factor GTPase family. EF-G/EF-2 subfamily.</text>
</comment>
<dbReference type="CDD" id="cd01680">
    <property type="entry name" value="EFG_like_IV"/>
    <property type="match status" value="1"/>
</dbReference>
<dbReference type="Gene3D" id="2.40.30.10">
    <property type="entry name" value="Translation factors"/>
    <property type="match status" value="1"/>
</dbReference>
<dbReference type="GO" id="GO:0005525">
    <property type="term" value="F:GTP binding"/>
    <property type="evidence" value="ECO:0007669"/>
    <property type="project" value="UniProtKB-UniRule"/>
</dbReference>
<dbReference type="PANTHER" id="PTHR43261:SF1">
    <property type="entry name" value="RIBOSOME-RELEASING FACTOR 2, MITOCHONDRIAL"/>
    <property type="match status" value="1"/>
</dbReference>
<dbReference type="GO" id="GO:0032790">
    <property type="term" value="P:ribosome disassembly"/>
    <property type="evidence" value="ECO:0007669"/>
    <property type="project" value="TreeGrafter"/>
</dbReference>
<dbReference type="InterPro" id="IPR009022">
    <property type="entry name" value="EFG_III"/>
</dbReference>
<dbReference type="InterPro" id="IPR004161">
    <property type="entry name" value="EFTu-like_2"/>
</dbReference>
<dbReference type="Pfam" id="PF00679">
    <property type="entry name" value="EFG_C"/>
    <property type="match status" value="1"/>
</dbReference>
<dbReference type="FunFam" id="3.30.70.240:FF:000001">
    <property type="entry name" value="Elongation factor G"/>
    <property type="match status" value="1"/>
</dbReference>
<comment type="pathway">
    <text evidence="6">Protein biosynthesis; polypeptide chain elongation.</text>
</comment>
<dbReference type="InterPro" id="IPR020568">
    <property type="entry name" value="Ribosomal_Su5_D2-typ_SF"/>
</dbReference>
<evidence type="ECO:0000256" key="4">
    <source>
        <dbReference type="ARBA" id="ARBA00022917"/>
    </source>
</evidence>
<dbReference type="SUPFAM" id="SSF54980">
    <property type="entry name" value="EF-G C-terminal domain-like"/>
    <property type="match status" value="2"/>
</dbReference>
<dbReference type="FunFam" id="2.40.30.10:FF:000006">
    <property type="entry name" value="Elongation factor G"/>
    <property type="match status" value="1"/>
</dbReference>
<dbReference type="InterPro" id="IPR005225">
    <property type="entry name" value="Small_GTP-bd"/>
</dbReference>
<dbReference type="HAMAP" id="MF_00054_B">
    <property type="entry name" value="EF_G_EF_2_B"/>
    <property type="match status" value="1"/>
</dbReference>
<dbReference type="PROSITE" id="PS51722">
    <property type="entry name" value="G_TR_2"/>
    <property type="match status" value="1"/>
</dbReference>
<dbReference type="Gene3D" id="3.30.70.240">
    <property type="match status" value="1"/>
</dbReference>
<dbReference type="GO" id="GO:0005739">
    <property type="term" value="C:mitochondrion"/>
    <property type="evidence" value="ECO:0007669"/>
    <property type="project" value="UniProtKB-SubCell"/>
</dbReference>
<evidence type="ECO:0000313" key="9">
    <source>
        <dbReference type="Proteomes" id="UP001174909"/>
    </source>
</evidence>
<dbReference type="SMART" id="SM00838">
    <property type="entry name" value="EFG_C"/>
    <property type="match status" value="1"/>
</dbReference>
<dbReference type="PANTHER" id="PTHR43261">
    <property type="entry name" value="TRANSLATION ELONGATION FACTOR G-RELATED"/>
    <property type="match status" value="1"/>
</dbReference>
<evidence type="ECO:0000256" key="3">
    <source>
        <dbReference type="ARBA" id="ARBA00022768"/>
    </source>
</evidence>
<dbReference type="SUPFAM" id="SSF50447">
    <property type="entry name" value="Translation proteins"/>
    <property type="match status" value="1"/>
</dbReference>
<dbReference type="NCBIfam" id="NF009381">
    <property type="entry name" value="PRK12740.1-5"/>
    <property type="match status" value="1"/>
</dbReference>
<keyword evidence="4 6" id="KW-0648">Protein biosynthesis</keyword>
<comment type="subcellular location">
    <subcellularLocation>
        <location evidence="6">Mitochondrion</location>
    </subcellularLocation>
</comment>
<dbReference type="InterPro" id="IPR035647">
    <property type="entry name" value="EFG_III/V"/>
</dbReference>
<protein>
    <recommendedName>
        <fullName evidence="6">Elongation factor G, mitochondrial</fullName>
        <shortName evidence="6">EF-Gmt</shortName>
    </recommendedName>
    <alternativeName>
        <fullName evidence="6">Elongation factor G 1, mitochondrial</fullName>
        <shortName evidence="6">mEF-G 1</shortName>
    </alternativeName>
    <alternativeName>
        <fullName evidence="6">Elongation factor G1</fullName>
    </alternativeName>
</protein>
<dbReference type="Proteomes" id="UP001174909">
    <property type="component" value="Unassembled WGS sequence"/>
</dbReference>
<feature type="binding site" evidence="6">
    <location>
        <begin position="20"/>
        <end position="27"/>
    </location>
    <ligand>
        <name>GTP</name>
        <dbReference type="ChEBI" id="CHEBI:37565"/>
    </ligand>
</feature>
<dbReference type="SUPFAM" id="SSF54211">
    <property type="entry name" value="Ribosomal protein S5 domain 2-like"/>
    <property type="match status" value="1"/>
</dbReference>
<dbReference type="Pfam" id="PF00009">
    <property type="entry name" value="GTP_EFTU"/>
    <property type="match status" value="1"/>
</dbReference>
<dbReference type="GO" id="GO:0070125">
    <property type="term" value="P:mitochondrial translational elongation"/>
    <property type="evidence" value="ECO:0007669"/>
    <property type="project" value="UniProtKB-UniRule"/>
</dbReference>
<evidence type="ECO:0000256" key="5">
    <source>
        <dbReference type="ARBA" id="ARBA00023134"/>
    </source>
</evidence>
<organism evidence="8 9">
    <name type="scientific">Geodia barretti</name>
    <name type="common">Barrett's horny sponge</name>
    <dbReference type="NCBI Taxonomy" id="519541"/>
    <lineage>
        <taxon>Eukaryota</taxon>
        <taxon>Metazoa</taxon>
        <taxon>Porifera</taxon>
        <taxon>Demospongiae</taxon>
        <taxon>Heteroscleromorpha</taxon>
        <taxon>Tetractinellida</taxon>
        <taxon>Astrophorina</taxon>
        <taxon>Geodiidae</taxon>
        <taxon>Geodia</taxon>
    </lineage>
</organism>
<keyword evidence="3 6" id="KW-0251">Elongation factor</keyword>
<keyword evidence="2 6" id="KW-0547">Nucleotide-binding</keyword>
<keyword evidence="9" id="KW-1185">Reference proteome</keyword>
<dbReference type="InterPro" id="IPR027417">
    <property type="entry name" value="P-loop_NTPase"/>
</dbReference>
<dbReference type="Pfam" id="PF03764">
    <property type="entry name" value="EFG_IV"/>
    <property type="match status" value="1"/>
</dbReference>
<evidence type="ECO:0000259" key="7">
    <source>
        <dbReference type="PROSITE" id="PS51722"/>
    </source>
</evidence>
<dbReference type="CDD" id="cd03713">
    <property type="entry name" value="EFG_mtEFG_C"/>
    <property type="match status" value="1"/>
</dbReference>
<dbReference type="FunFam" id="3.30.70.870:FF:000001">
    <property type="entry name" value="Elongation factor G"/>
    <property type="match status" value="1"/>
</dbReference>
<evidence type="ECO:0000256" key="1">
    <source>
        <dbReference type="ARBA" id="ARBA00005870"/>
    </source>
</evidence>
<dbReference type="InterPro" id="IPR000795">
    <property type="entry name" value="T_Tr_GTP-bd_dom"/>
</dbReference>
<dbReference type="InterPro" id="IPR004540">
    <property type="entry name" value="Transl_elong_EFG/EF2"/>
</dbReference>
<dbReference type="InterPro" id="IPR000640">
    <property type="entry name" value="EFG_V-like"/>
</dbReference>
<dbReference type="AlphaFoldDB" id="A0AA35WZV2"/>
<dbReference type="CDD" id="cd04088">
    <property type="entry name" value="EFG_mtEFG_II"/>
    <property type="match status" value="1"/>
</dbReference>
<dbReference type="InterPro" id="IPR041095">
    <property type="entry name" value="EFG_II"/>
</dbReference>
<dbReference type="InterPro" id="IPR031157">
    <property type="entry name" value="G_TR_CS"/>
</dbReference>
<comment type="caution">
    <text evidence="8">The sequence shown here is derived from an EMBL/GenBank/DDBJ whole genome shotgun (WGS) entry which is preliminary data.</text>
</comment>
<dbReference type="SUPFAM" id="SSF52540">
    <property type="entry name" value="P-loop containing nucleoside triphosphate hydrolases"/>
    <property type="match status" value="1"/>
</dbReference>
<dbReference type="Gene3D" id="3.30.70.870">
    <property type="entry name" value="Elongation Factor G (Translational Gtpase), domain 3"/>
    <property type="match status" value="1"/>
</dbReference>